<dbReference type="GO" id="GO:0004359">
    <property type="term" value="F:glutaminase activity"/>
    <property type="evidence" value="ECO:0007669"/>
    <property type="project" value="UniProtKB-EC"/>
</dbReference>
<dbReference type="PRINTS" id="PR00096">
    <property type="entry name" value="GATASE"/>
</dbReference>
<evidence type="ECO:0000256" key="9">
    <source>
        <dbReference type="ARBA" id="ARBA00023239"/>
    </source>
</evidence>
<sequence>MKVVIIDTCCANMLSVTAAIRRLGYQPEVSHDANIVLQANKLFLPGVGTAQAAMKQLYNSKLIDLVQVITQPILGICLGMQLLGSSSDETGGVTTLGIIKAPVKRINHVNLPWPHMGWNQVTQKVNHCLFRDIPENSYFYFVHGYAMLPCDATIAQTNYGEPFTAAVAQDNFFGVQFHPERSGTVGRQLLKNFLEM</sequence>
<dbReference type="AlphaFoldDB" id="A0A088MYB8"/>
<dbReference type="InterPro" id="IPR029062">
    <property type="entry name" value="Class_I_gatase-like"/>
</dbReference>
<evidence type="ECO:0000256" key="8">
    <source>
        <dbReference type="ARBA" id="ARBA00023102"/>
    </source>
</evidence>
<dbReference type="GO" id="GO:0000105">
    <property type="term" value="P:L-histidine biosynthetic process"/>
    <property type="evidence" value="ECO:0007669"/>
    <property type="project" value="UniProtKB-UniRule"/>
</dbReference>
<dbReference type="CDD" id="cd01748">
    <property type="entry name" value="GATase1_IGP_Synthase"/>
    <property type="match status" value="1"/>
</dbReference>
<feature type="active site" evidence="12 13">
    <location>
        <position position="180"/>
    </location>
</feature>
<evidence type="ECO:0000256" key="4">
    <source>
        <dbReference type="ARBA" id="ARBA00022490"/>
    </source>
</evidence>
<evidence type="ECO:0000256" key="3">
    <source>
        <dbReference type="ARBA" id="ARBA00011152"/>
    </source>
</evidence>
<keyword evidence="5 12" id="KW-0028">Amino-acid biosynthesis</keyword>
<evidence type="ECO:0000256" key="13">
    <source>
        <dbReference type="PIRSR" id="PIRSR000495-1"/>
    </source>
</evidence>
<feature type="domain" description="Glutamine amidotransferase" evidence="14">
    <location>
        <begin position="11"/>
        <end position="194"/>
    </location>
</feature>
<comment type="subcellular location">
    <subcellularLocation>
        <location evidence="1 12">Cytoplasm</location>
    </subcellularLocation>
</comment>
<dbReference type="EMBL" id="CP008985">
    <property type="protein sequence ID" value="AIN47320.1"/>
    <property type="molecule type" value="Genomic_DNA"/>
</dbReference>
<evidence type="ECO:0000256" key="6">
    <source>
        <dbReference type="ARBA" id="ARBA00022801"/>
    </source>
</evidence>
<dbReference type="PROSITE" id="PS51273">
    <property type="entry name" value="GATASE_TYPE_1"/>
    <property type="match status" value="1"/>
</dbReference>
<proteinExistence type="inferred from homology"/>
<keyword evidence="7 12" id="KW-0315">Glutamine amidotransferase</keyword>
<accession>A0A088MYB8</accession>
<dbReference type="RefSeq" id="WP_038498760.1">
    <property type="nucleotide sequence ID" value="NZ_CP008985.1"/>
</dbReference>
<reference evidence="15 16" key="1">
    <citation type="journal article" date="2014" name="MBio">
        <title>Differential genome evolution between companion symbionts in an insect-bacterial symbiosis.</title>
        <authorList>
            <person name="Bennett G.M."/>
            <person name="McCutcheon J.P."/>
            <person name="MacDonald B.R."/>
            <person name="Romanovicz D."/>
            <person name="Moran N.A."/>
        </authorList>
    </citation>
    <scope>NUCLEOTIDE SEQUENCE [LARGE SCALE GENOMIC DNA]</scope>
    <source>
        <strain evidence="15 16">BGSS</strain>
    </source>
</reference>
<organism evidence="15 16">
    <name type="scientific">Candidatus Palibaumannia cicadellinicola</name>
    <dbReference type="NCBI Taxonomy" id="186490"/>
    <lineage>
        <taxon>Bacteria</taxon>
        <taxon>Pseudomonadati</taxon>
        <taxon>Pseudomonadota</taxon>
        <taxon>Gammaproteobacteria</taxon>
        <taxon>Candidatus Palibaumannia</taxon>
    </lineage>
</organism>
<dbReference type="HAMAP" id="MF_00278">
    <property type="entry name" value="HisH"/>
    <property type="match status" value="1"/>
</dbReference>
<evidence type="ECO:0000256" key="11">
    <source>
        <dbReference type="ARBA" id="ARBA00049534"/>
    </source>
</evidence>
<comment type="function">
    <text evidence="12">IGPS catalyzes the conversion of PRFAR and glutamine to IGP, AICAR and glutamate. The HisH subunit catalyzes the hydrolysis of glutamine to glutamate and ammonia as part of the synthesis of IGP and AICAR. The resulting ammonia molecule is channeled to the active site of HisF.</text>
</comment>
<dbReference type="EC" id="4.3.2.10" evidence="12"/>
<keyword evidence="4 12" id="KW-0963">Cytoplasm</keyword>
<dbReference type="Pfam" id="PF00117">
    <property type="entry name" value="GATase"/>
    <property type="match status" value="1"/>
</dbReference>
<name>A0A088MYB8_9GAMM</name>
<evidence type="ECO:0000256" key="5">
    <source>
        <dbReference type="ARBA" id="ARBA00022605"/>
    </source>
</evidence>
<keyword evidence="6 12" id="KW-0378">Hydrolase</keyword>
<dbReference type="OrthoDB" id="9807137at2"/>
<dbReference type="EC" id="3.5.1.2" evidence="12"/>
<keyword evidence="8 12" id="KW-0368">Histidine biosynthesis</keyword>
<dbReference type="SUPFAM" id="SSF52317">
    <property type="entry name" value="Class I glutamine amidotransferase-like"/>
    <property type="match status" value="1"/>
</dbReference>
<dbReference type="PANTHER" id="PTHR42701:SF1">
    <property type="entry name" value="IMIDAZOLE GLYCEROL PHOSPHATE SYNTHASE SUBUNIT HISH"/>
    <property type="match status" value="1"/>
</dbReference>
<dbReference type="Gene3D" id="3.40.50.880">
    <property type="match status" value="1"/>
</dbReference>
<comment type="catalytic activity">
    <reaction evidence="10 12">
        <text>5-[(5-phospho-1-deoxy-D-ribulos-1-ylimino)methylamino]-1-(5-phospho-beta-D-ribosyl)imidazole-4-carboxamide + L-glutamine = D-erythro-1-(imidazol-4-yl)glycerol 3-phosphate + 5-amino-1-(5-phospho-beta-D-ribosyl)imidazole-4-carboxamide + L-glutamate + H(+)</text>
        <dbReference type="Rhea" id="RHEA:24793"/>
        <dbReference type="ChEBI" id="CHEBI:15378"/>
        <dbReference type="ChEBI" id="CHEBI:29985"/>
        <dbReference type="ChEBI" id="CHEBI:58278"/>
        <dbReference type="ChEBI" id="CHEBI:58359"/>
        <dbReference type="ChEBI" id="CHEBI:58475"/>
        <dbReference type="ChEBI" id="CHEBI:58525"/>
        <dbReference type="EC" id="4.3.2.10"/>
    </reaction>
</comment>
<feature type="active site" description="Nucleophile" evidence="12 13">
    <location>
        <position position="77"/>
    </location>
</feature>
<dbReference type="eggNOG" id="COG0118">
    <property type="taxonomic scope" value="Bacteria"/>
</dbReference>
<keyword evidence="15" id="KW-0808">Transferase</keyword>
<dbReference type="PANTHER" id="PTHR42701">
    <property type="entry name" value="IMIDAZOLE GLYCEROL PHOSPHATE SYNTHASE SUBUNIT HISH"/>
    <property type="match status" value="1"/>
</dbReference>
<evidence type="ECO:0000256" key="2">
    <source>
        <dbReference type="ARBA" id="ARBA00005091"/>
    </source>
</evidence>
<dbReference type="InterPro" id="IPR010139">
    <property type="entry name" value="Imidazole-glycPsynth_HisH"/>
</dbReference>
<dbReference type="InterPro" id="IPR017926">
    <property type="entry name" value="GATASE"/>
</dbReference>
<evidence type="ECO:0000256" key="1">
    <source>
        <dbReference type="ARBA" id="ARBA00004496"/>
    </source>
</evidence>
<comment type="pathway">
    <text evidence="2 12">Amino-acid biosynthesis; L-histidine biosynthesis; L-histidine from 5-phospho-alpha-D-ribose 1-diphosphate: step 5/9.</text>
</comment>
<evidence type="ECO:0000313" key="15">
    <source>
        <dbReference type="EMBL" id="AIN47320.1"/>
    </source>
</evidence>
<dbReference type="KEGG" id="bcib:IM45_898"/>
<comment type="subunit">
    <text evidence="3 12">Heterodimer of HisH and HisF.</text>
</comment>
<dbReference type="UniPathway" id="UPA00031">
    <property type="reaction ID" value="UER00010"/>
</dbReference>
<gene>
    <name evidence="12" type="primary">hisH</name>
    <name evidence="15" type="ORF">IM45_898</name>
</gene>
<evidence type="ECO:0000256" key="12">
    <source>
        <dbReference type="HAMAP-Rule" id="MF_00278"/>
    </source>
</evidence>
<feature type="active site" evidence="12 13">
    <location>
        <position position="178"/>
    </location>
</feature>
<protein>
    <recommendedName>
        <fullName evidence="12">Imidazole glycerol phosphate synthase subunit HisH</fullName>
        <ecNumber evidence="12">4.3.2.10</ecNumber>
    </recommendedName>
    <alternativeName>
        <fullName evidence="12">IGP synthase glutaminase subunit</fullName>
        <ecNumber evidence="12">3.5.1.2</ecNumber>
    </alternativeName>
    <alternativeName>
        <fullName evidence="12">IGP synthase subunit HisH</fullName>
    </alternativeName>
    <alternativeName>
        <fullName evidence="12">ImGP synthase subunit HisH</fullName>
        <shortName evidence="12">IGPS subunit HisH</shortName>
    </alternativeName>
</protein>
<evidence type="ECO:0000256" key="10">
    <source>
        <dbReference type="ARBA" id="ARBA00047838"/>
    </source>
</evidence>
<dbReference type="GO" id="GO:0005737">
    <property type="term" value="C:cytoplasm"/>
    <property type="evidence" value="ECO:0007669"/>
    <property type="project" value="UniProtKB-SubCell"/>
</dbReference>
<dbReference type="GO" id="GO:0000107">
    <property type="term" value="F:imidazoleglycerol-phosphate synthase activity"/>
    <property type="evidence" value="ECO:0007669"/>
    <property type="project" value="UniProtKB-UniRule"/>
</dbReference>
<dbReference type="NCBIfam" id="TIGR01855">
    <property type="entry name" value="IMP_synth_hisH"/>
    <property type="match status" value="1"/>
</dbReference>
<dbReference type="GO" id="GO:0016829">
    <property type="term" value="F:lyase activity"/>
    <property type="evidence" value="ECO:0007669"/>
    <property type="project" value="UniProtKB-KW"/>
</dbReference>
<dbReference type="FunFam" id="3.40.50.880:FF:000009">
    <property type="entry name" value="Imidazole glycerol phosphate synthase subunit HisH"/>
    <property type="match status" value="1"/>
</dbReference>
<evidence type="ECO:0000313" key="16">
    <source>
        <dbReference type="Proteomes" id="UP000067325"/>
    </source>
</evidence>
<evidence type="ECO:0000259" key="14">
    <source>
        <dbReference type="Pfam" id="PF00117"/>
    </source>
</evidence>
<dbReference type="PIRSF" id="PIRSF000495">
    <property type="entry name" value="Amidotransf_hisH"/>
    <property type="match status" value="1"/>
</dbReference>
<dbReference type="Proteomes" id="UP000067325">
    <property type="component" value="Chromosome"/>
</dbReference>
<keyword evidence="9 12" id="KW-0456">Lyase</keyword>
<comment type="catalytic activity">
    <reaction evidence="11 12">
        <text>L-glutamine + H2O = L-glutamate + NH4(+)</text>
        <dbReference type="Rhea" id="RHEA:15889"/>
        <dbReference type="ChEBI" id="CHEBI:15377"/>
        <dbReference type="ChEBI" id="CHEBI:28938"/>
        <dbReference type="ChEBI" id="CHEBI:29985"/>
        <dbReference type="ChEBI" id="CHEBI:58359"/>
        <dbReference type="EC" id="3.5.1.2"/>
    </reaction>
</comment>
<evidence type="ECO:0000256" key="7">
    <source>
        <dbReference type="ARBA" id="ARBA00022962"/>
    </source>
</evidence>